<dbReference type="HOGENOM" id="CLU_067052_1_0_2"/>
<dbReference type="eggNOG" id="arCOG02078">
    <property type="taxonomic scope" value="Archaea"/>
</dbReference>
<keyword evidence="1" id="KW-0472">Membrane</keyword>
<dbReference type="AlphaFoldDB" id="C9RFN4"/>
<dbReference type="PANTHER" id="PTHR43801:SF1">
    <property type="entry name" value="POLYPRENYL SYNTHETASE"/>
    <property type="match status" value="1"/>
</dbReference>
<organism evidence="2 3">
    <name type="scientific">Methanocaldococcus vulcanius (strain ATCC 700851 / DSM 12094 / M7)</name>
    <name type="common">Methanococcus vulcanius</name>
    <dbReference type="NCBI Taxonomy" id="579137"/>
    <lineage>
        <taxon>Archaea</taxon>
        <taxon>Methanobacteriati</taxon>
        <taxon>Methanobacteriota</taxon>
        <taxon>Methanomada group</taxon>
        <taxon>Methanococci</taxon>
        <taxon>Methanococcales</taxon>
        <taxon>Methanocaldococcaceae</taxon>
        <taxon>Methanocaldococcus</taxon>
    </lineage>
</organism>
<sequence length="218" mass="24678">MTNLEEENLDLGGVLQLIGVITIVLLTLAFLSFLLILVIGFILLKKNKLIFPNLALFLMDNLYSVLLKIFLLVGTEDTFYRVGIEFYNKYYEDKFKKAKKRVLVLPHCLRDVKCPAKLTPKGVECVFCNRCGVGEILKVAESRGYKVYIIPGSTFLKRILKEEMPEAVFGVACNRDLFYGMNSLSRKGIPSQGQPLLRDGCINTIVDMEELISRLKSL</sequence>
<dbReference type="KEGG" id="mvu:Metvu_0527"/>
<gene>
    <name evidence="2" type="ordered locus">Metvu_0527</name>
</gene>
<name>C9RFN4_METVM</name>
<dbReference type="GeneID" id="8512860"/>
<dbReference type="Proteomes" id="UP000002063">
    <property type="component" value="Chromosome"/>
</dbReference>
<keyword evidence="1" id="KW-1133">Transmembrane helix</keyword>
<dbReference type="InterPro" id="IPR002829">
    <property type="entry name" value="DUF116"/>
</dbReference>
<keyword evidence="3" id="KW-1185">Reference proteome</keyword>
<evidence type="ECO:0000313" key="3">
    <source>
        <dbReference type="Proteomes" id="UP000002063"/>
    </source>
</evidence>
<dbReference type="PANTHER" id="PTHR43801">
    <property type="entry name" value="NUCLEOTIDE-BINDING PROTEIN-RELATED"/>
    <property type="match status" value="1"/>
</dbReference>
<keyword evidence="1" id="KW-0812">Transmembrane</keyword>
<dbReference type="PIRSF" id="PIRSF006594">
    <property type="entry name" value="UCP006594"/>
    <property type="match status" value="1"/>
</dbReference>
<dbReference type="EMBL" id="CP001787">
    <property type="protein sequence ID" value="ACX72386.1"/>
    <property type="molecule type" value="Genomic_DNA"/>
</dbReference>
<evidence type="ECO:0008006" key="4">
    <source>
        <dbReference type="Google" id="ProtNLM"/>
    </source>
</evidence>
<dbReference type="STRING" id="579137.Metvu_0527"/>
<dbReference type="OrthoDB" id="120943at2157"/>
<dbReference type="Pfam" id="PF01976">
    <property type="entry name" value="DUF116"/>
    <property type="match status" value="1"/>
</dbReference>
<protein>
    <recommendedName>
        <fullName evidence="4">DUF116 domain-containing protein</fullName>
    </recommendedName>
</protein>
<reference evidence="2" key="1">
    <citation type="submission" date="2009-10" db="EMBL/GenBank/DDBJ databases">
        <title>Complete sequence of chromosome of Methanocaldococcus vulcanius M7.</title>
        <authorList>
            <consortium name="US DOE Joint Genome Institute"/>
            <person name="Lucas S."/>
            <person name="Copeland A."/>
            <person name="Lapidus A."/>
            <person name="Glavina del Rio T."/>
            <person name="Dalin E."/>
            <person name="Tice H."/>
            <person name="Bruce D."/>
            <person name="Goodwin L."/>
            <person name="Pitluck S."/>
            <person name="Lcollab F.I."/>
            <person name="Brettin T."/>
            <person name="Detter J.C."/>
            <person name="Han C."/>
            <person name="Tapia R."/>
            <person name="Kuske C.R."/>
            <person name="Schmutz J."/>
            <person name="Larimer F."/>
            <person name="Land M."/>
            <person name="Hauser L."/>
            <person name="Kyrpides N."/>
            <person name="Ovchinikova G."/>
            <person name="Sieprawska-Lupa M."/>
            <person name="Whitman W.B."/>
            <person name="Woyke T."/>
        </authorList>
    </citation>
    <scope>NUCLEOTIDE SEQUENCE [LARGE SCALE GENOMIC DNA]</scope>
    <source>
        <strain evidence="2">M7</strain>
    </source>
</reference>
<feature type="transmembrane region" description="Helical" evidence="1">
    <location>
        <begin position="51"/>
        <end position="73"/>
    </location>
</feature>
<feature type="transmembrane region" description="Helical" evidence="1">
    <location>
        <begin position="20"/>
        <end position="44"/>
    </location>
</feature>
<dbReference type="RefSeq" id="WP_015732607.1">
    <property type="nucleotide sequence ID" value="NC_013407.1"/>
</dbReference>
<evidence type="ECO:0000256" key="1">
    <source>
        <dbReference type="SAM" id="Phobius"/>
    </source>
</evidence>
<proteinExistence type="predicted"/>
<evidence type="ECO:0000313" key="2">
    <source>
        <dbReference type="EMBL" id="ACX72386.1"/>
    </source>
</evidence>
<accession>C9RFN4</accession>